<keyword evidence="4 10" id="KW-0479">Metal-binding</keyword>
<dbReference type="GO" id="GO:0046872">
    <property type="term" value="F:metal ion binding"/>
    <property type="evidence" value="ECO:0007669"/>
    <property type="project" value="UniProtKB-KW"/>
</dbReference>
<name>A0A4Z2DLV5_SCHJA</name>
<evidence type="ECO:0000256" key="14">
    <source>
        <dbReference type="SAM" id="Phobius"/>
    </source>
</evidence>
<dbReference type="GO" id="GO:0005634">
    <property type="term" value="C:nucleus"/>
    <property type="evidence" value="ECO:0007669"/>
    <property type="project" value="TreeGrafter"/>
</dbReference>
<evidence type="ECO:0000256" key="11">
    <source>
        <dbReference type="PIRSR" id="PIRSR601233-1"/>
    </source>
</evidence>
<dbReference type="EC" id="6.5.1.8" evidence="10"/>
<feature type="binding site" evidence="10 13">
    <location>
        <position position="227"/>
    </location>
    <ligand>
        <name>Mn(2+)</name>
        <dbReference type="ChEBI" id="CHEBI:29035"/>
        <label>1</label>
    </ligand>
</feature>
<evidence type="ECO:0000256" key="8">
    <source>
        <dbReference type="ARBA" id="ARBA00047746"/>
    </source>
</evidence>
<dbReference type="HAMAP" id="MF_03144">
    <property type="entry name" value="RtcB_euk"/>
    <property type="match status" value="1"/>
</dbReference>
<evidence type="ECO:0000256" key="10">
    <source>
        <dbReference type="HAMAP-Rule" id="MF_03144"/>
    </source>
</evidence>
<dbReference type="FunFam" id="3.90.1860.10:FF:000001">
    <property type="entry name" value="tRNA-splicing ligase RtcB homolog"/>
    <property type="match status" value="1"/>
</dbReference>
<dbReference type="GO" id="GO:0006388">
    <property type="term" value="P:tRNA splicing, via endonucleolytic cleavage and ligation"/>
    <property type="evidence" value="ECO:0007669"/>
    <property type="project" value="UniProtKB-UniRule"/>
</dbReference>
<dbReference type="PANTHER" id="PTHR11118:SF1">
    <property type="entry name" value="RNA-SPLICING LIGASE RTCB HOMOLOG"/>
    <property type="match status" value="1"/>
</dbReference>
<feature type="binding site" evidence="10 13">
    <location>
        <position position="353"/>
    </location>
    <ligand>
        <name>Mn(2+)</name>
        <dbReference type="ChEBI" id="CHEBI:29035"/>
        <label>2</label>
    </ligand>
</feature>
<comment type="miscellaneous">
    <text evidence="10">Ligation probably proceeds through 3 nucleotidyl transfer steps, with 2',3'-cyclic phosphate termini being hydrolyzed to 3'-P termini in a step that precedes 3'-P activation with GMP. In the first nucleotidyl transfer step, RTCB reacts with GTP to form a covalent RTCB-histidine-GMP intermediate with release of PPi; in the second step, the GMP moiety is transferred to the RNA 3'-P; in the third step, the 5'-OH from the opposite RNA strand attacks the activated 3'-P to form a 3',5'-phosphodiester bond and release GMP.</text>
</comment>
<dbReference type="OrthoDB" id="10249697at2759"/>
<comment type="caution">
    <text evidence="15">The sequence shown here is derived from an EMBL/GenBank/DDBJ whole genome shotgun (WGS) entry which is preliminary data.</text>
</comment>
<comment type="catalytic activity">
    <reaction evidence="9 10">
        <text>a 3'-end 2',3'-cyclophospho-ribonucleotide-RNA + a 5'-end dephospho-ribonucleoside-RNA + GTP + H2O = a ribonucleotidyl-ribonucleotide-RNA + GMP + diphosphate + H(+)</text>
        <dbReference type="Rhea" id="RHEA:68080"/>
        <dbReference type="Rhea" id="RHEA-COMP:10464"/>
        <dbReference type="Rhea" id="RHEA-COMP:13936"/>
        <dbReference type="Rhea" id="RHEA-COMP:17355"/>
        <dbReference type="ChEBI" id="CHEBI:15377"/>
        <dbReference type="ChEBI" id="CHEBI:15378"/>
        <dbReference type="ChEBI" id="CHEBI:33019"/>
        <dbReference type="ChEBI" id="CHEBI:37565"/>
        <dbReference type="ChEBI" id="CHEBI:58115"/>
        <dbReference type="ChEBI" id="CHEBI:83064"/>
        <dbReference type="ChEBI" id="CHEBI:138284"/>
        <dbReference type="ChEBI" id="CHEBI:173118"/>
        <dbReference type="EC" id="6.5.1.8"/>
    </reaction>
</comment>
<protein>
    <recommendedName>
        <fullName evidence="10">RNA-splicing ligase RtcB homolog</fullName>
        <ecNumber evidence="10">6.5.1.8</ecNumber>
    </recommendedName>
    <alternativeName>
        <fullName evidence="10">3'-phosphate/5'-hydroxy nucleic acid ligase</fullName>
    </alternativeName>
</protein>
<feature type="binding site" evidence="10 12">
    <location>
        <begin position="428"/>
        <end position="431"/>
    </location>
    <ligand>
        <name>GMP</name>
        <dbReference type="ChEBI" id="CHEBI:58115"/>
    </ligand>
</feature>
<comment type="function">
    <text evidence="10">Catalytic subunit of the tRNA-splicing ligase complex that acts by directly joining spliced tRNA halves to mature-sized tRNAs by incorporating the precursor-derived splice junction phosphate into the mature tRNA as a canonical 3',5'-phosphodiester. May act as an RNA ligase with broad substrate specificity, and may function toward other RNAs.</text>
</comment>
<keyword evidence="5 10" id="KW-0547">Nucleotide-binding</keyword>
<keyword evidence="3 10" id="KW-0819">tRNA processing</keyword>
<evidence type="ECO:0000256" key="13">
    <source>
        <dbReference type="PIRSR" id="PIRSR601233-3"/>
    </source>
</evidence>
<evidence type="ECO:0000256" key="4">
    <source>
        <dbReference type="ARBA" id="ARBA00022723"/>
    </source>
</evidence>
<keyword evidence="2 10" id="KW-0436">Ligase</keyword>
<evidence type="ECO:0000256" key="1">
    <source>
        <dbReference type="ARBA" id="ARBA00008071"/>
    </source>
</evidence>
<evidence type="ECO:0000313" key="15">
    <source>
        <dbReference type="EMBL" id="TNN17402.1"/>
    </source>
</evidence>
<keyword evidence="14" id="KW-1133">Transmembrane helix</keyword>
<dbReference type="GO" id="GO:0005525">
    <property type="term" value="F:GTP binding"/>
    <property type="evidence" value="ECO:0007669"/>
    <property type="project" value="UniProtKB-KW"/>
</dbReference>
<feature type="binding site" evidence="10 12">
    <location>
        <begin position="402"/>
        <end position="405"/>
    </location>
    <ligand>
        <name>GMP</name>
        <dbReference type="ChEBI" id="CHEBI:58115"/>
    </ligand>
</feature>
<evidence type="ECO:0000256" key="3">
    <source>
        <dbReference type="ARBA" id="ARBA00022694"/>
    </source>
</evidence>
<dbReference type="EMBL" id="SKCS01000093">
    <property type="protein sequence ID" value="TNN17402.1"/>
    <property type="molecule type" value="Genomic_DNA"/>
</dbReference>
<evidence type="ECO:0000256" key="9">
    <source>
        <dbReference type="ARBA" id="ARBA00049514"/>
    </source>
</evidence>
<feature type="binding site" evidence="10 13">
    <location>
        <position position="119"/>
    </location>
    <ligand>
        <name>Mn(2+)</name>
        <dbReference type="ChEBI" id="CHEBI:29035"/>
        <label>1</label>
    </ligand>
</feature>
<feature type="active site" description="GMP-histidine intermediate" evidence="10 11">
    <location>
        <position position="428"/>
    </location>
</feature>
<accession>A0A4Z2DLV5</accession>
<feature type="transmembrane region" description="Helical" evidence="14">
    <location>
        <begin position="636"/>
        <end position="659"/>
    </location>
</feature>
<gene>
    <name evidence="15" type="ORF">EWB00_011134</name>
</gene>
<sequence length="744" mass="82815">MTRTYDQELAFLEKITPTCWKIKKGFVPNMNVEGVFYVNDFLEKLMFDELRNFTRSGDYGGFLPGMKQIGNVAALPGIVHRSVGLPDVHSGYGFAIGNMAAFDLANPKSVVSPGGVGFDINCGVRLIRTNLTLKDVLPVKEKLTQTLFDHIPVGVGSKGIIPMDAQALEEALEMGMDWSLRQGYVWAEDKEHCEEYGRMLQADPSKVSSRAKKRGLPQLGTLGAGNHYAEIQVVEEIFDKHAATKMGINHLNQIVLMIHCGSRGMGHQVATDALVAMERAMKRDKIEVNDRQLACAHITSEEGQDYLKAMAAAANYAWVNRSSMTFLARQAFAKIFHSTPDDLDMQIIYDVSHNIAKVEEHWVDGKIKTLLVHRKGSTRAFPPHHPLIPVDYQLTGQPVLIGGTMGTCSYVLTGTEKAMTETFGSTCHGAGRALSRAKSRRNLDYTDVLEQLQEKGISIRVASPKLVMEEAPESYKNVTDVVDTCQAAGISNKVLKLRPIGVIKVMNTPGNDKDILYVDTEKLDSMLQHRDEVIERRIIPDLVPDETDDSQKIFVPIDLLYSSGAYDRVRAIFSSDPMFSDFELNKLGRMSKKIPLYIGLSIGMIACTLRIPVAFDEFLRVNKFTIYESRKAARRHAFYSSMYKSLAFGLSIGSKVTLFTGGCYTLPLLFSTIRGKTSYWEYAAGWGLTCSFYCFNRGFKRMLVAGMVGAVPGLITGVLAMVVQRMSNTTFEELYSKHLVHNKH</sequence>
<evidence type="ECO:0000256" key="12">
    <source>
        <dbReference type="PIRSR" id="PIRSR601233-2"/>
    </source>
</evidence>
<keyword evidence="14" id="KW-0812">Transmembrane</keyword>
<organism evidence="15 16">
    <name type="scientific">Schistosoma japonicum</name>
    <name type="common">Blood fluke</name>
    <dbReference type="NCBI Taxonomy" id="6182"/>
    <lineage>
        <taxon>Eukaryota</taxon>
        <taxon>Metazoa</taxon>
        <taxon>Spiralia</taxon>
        <taxon>Lophotrochozoa</taxon>
        <taxon>Platyhelminthes</taxon>
        <taxon>Trematoda</taxon>
        <taxon>Digenea</taxon>
        <taxon>Strigeidida</taxon>
        <taxon>Schistosomatoidea</taxon>
        <taxon>Schistosomatidae</taxon>
        <taxon>Schistosoma</taxon>
    </lineage>
</organism>
<proteinExistence type="inferred from homology"/>
<feature type="binding site" evidence="10 12">
    <location>
        <begin position="353"/>
        <end position="354"/>
    </location>
    <ligand>
        <name>GMP</name>
        <dbReference type="ChEBI" id="CHEBI:58115"/>
    </ligand>
</feature>
<comment type="catalytic activity">
    <reaction evidence="8 10">
        <text>a 3'-end 3'-phospho-ribonucleotide-RNA + a 5'-end dephospho-ribonucleoside-RNA + GTP = a ribonucleotidyl-ribonucleotide-RNA + GMP + diphosphate</text>
        <dbReference type="Rhea" id="RHEA:68076"/>
        <dbReference type="Rhea" id="RHEA-COMP:10463"/>
        <dbReference type="Rhea" id="RHEA-COMP:13936"/>
        <dbReference type="Rhea" id="RHEA-COMP:17355"/>
        <dbReference type="ChEBI" id="CHEBI:33019"/>
        <dbReference type="ChEBI" id="CHEBI:37565"/>
        <dbReference type="ChEBI" id="CHEBI:58115"/>
        <dbReference type="ChEBI" id="CHEBI:83062"/>
        <dbReference type="ChEBI" id="CHEBI:138284"/>
        <dbReference type="ChEBI" id="CHEBI:173118"/>
        <dbReference type="EC" id="6.5.1.8"/>
    </reaction>
</comment>
<feature type="binding site" evidence="10 12">
    <location>
        <position position="409"/>
    </location>
    <ligand>
        <name>GMP</name>
        <dbReference type="ChEBI" id="CHEBI:58115"/>
    </ligand>
</feature>
<comment type="similarity">
    <text evidence="1 10">Belongs to the RtcB family.</text>
</comment>
<dbReference type="Proteomes" id="UP000311919">
    <property type="component" value="Unassembled WGS sequence"/>
</dbReference>
<dbReference type="PANTHER" id="PTHR11118">
    <property type="entry name" value="RNA-SPLICING LIGASE RTCB HOMOLOG"/>
    <property type="match status" value="1"/>
</dbReference>
<evidence type="ECO:0000256" key="5">
    <source>
        <dbReference type="ARBA" id="ARBA00022741"/>
    </source>
</evidence>
<dbReference type="InterPro" id="IPR036025">
    <property type="entry name" value="RtcB-like_sf"/>
</dbReference>
<evidence type="ECO:0000256" key="6">
    <source>
        <dbReference type="ARBA" id="ARBA00023134"/>
    </source>
</evidence>
<dbReference type="AlphaFoldDB" id="A0A4Z2DLV5"/>
<dbReference type="Pfam" id="PF01139">
    <property type="entry name" value="RtcB"/>
    <property type="match status" value="1"/>
</dbReference>
<evidence type="ECO:0000256" key="7">
    <source>
        <dbReference type="ARBA" id="ARBA00023211"/>
    </source>
</evidence>
<feature type="transmembrane region" description="Helical" evidence="14">
    <location>
        <begin position="702"/>
        <end position="723"/>
    </location>
</feature>
<feature type="binding site" evidence="10 13">
    <location>
        <position position="259"/>
    </location>
    <ligand>
        <name>Mn(2+)</name>
        <dbReference type="ChEBI" id="CHEBI:29035"/>
        <label>2</label>
    </ligand>
</feature>
<dbReference type="SUPFAM" id="SSF103365">
    <property type="entry name" value="Hypothetical protein PH1602"/>
    <property type="match status" value="1"/>
</dbReference>
<comment type="cofactor">
    <cofactor evidence="10 13">
        <name>Mn(2+)</name>
        <dbReference type="ChEBI" id="CHEBI:29035"/>
    </cofactor>
    <text evidence="10 13">Binds 2 manganese ions per subunit.</text>
</comment>
<comment type="subunit">
    <text evidence="10">Catalytic component of the tRNA-splicing ligase complex.</text>
</comment>
<dbReference type="GO" id="GO:0072669">
    <property type="term" value="C:tRNA-splicing ligase complex"/>
    <property type="evidence" value="ECO:0007669"/>
    <property type="project" value="UniProtKB-UniRule"/>
</dbReference>
<feature type="transmembrane region" description="Helical" evidence="14">
    <location>
        <begin position="594"/>
        <end position="615"/>
    </location>
</feature>
<keyword evidence="16" id="KW-1185">Reference proteome</keyword>
<evidence type="ECO:0000313" key="16">
    <source>
        <dbReference type="Proteomes" id="UP000311919"/>
    </source>
</evidence>
<dbReference type="Gene3D" id="3.90.1860.10">
    <property type="entry name" value="tRNA-splicing ligase RtcB"/>
    <property type="match status" value="1"/>
</dbReference>
<feature type="binding site" evidence="10 12">
    <location>
        <position position="504"/>
    </location>
    <ligand>
        <name>GMP</name>
        <dbReference type="ChEBI" id="CHEBI:58115"/>
    </ligand>
</feature>
<dbReference type="STRING" id="6182.A0A4Z2DLV5"/>
<dbReference type="InterPro" id="IPR001233">
    <property type="entry name" value="RtcB"/>
</dbReference>
<reference evidence="15 16" key="1">
    <citation type="submission" date="2019-03" db="EMBL/GenBank/DDBJ databases">
        <title>An improved genome assembly of the fluke Schistosoma japonicum.</title>
        <authorList>
            <person name="Hu W."/>
            <person name="Luo F."/>
            <person name="Yin M."/>
            <person name="Mo X."/>
            <person name="Sun C."/>
            <person name="Wu Q."/>
            <person name="Zhu B."/>
            <person name="Xiang M."/>
            <person name="Wang J."/>
            <person name="Wang Y."/>
            <person name="Zhang T."/>
            <person name="Xu B."/>
            <person name="Zheng H."/>
            <person name="Feng Z."/>
        </authorList>
    </citation>
    <scope>NUCLEOTIDE SEQUENCE [LARGE SCALE GENOMIC DNA]</scope>
    <source>
        <strain evidence="15">HuSjv2</strain>
        <tissue evidence="15">Worms</tissue>
    </source>
</reference>
<dbReference type="InterPro" id="IPR027513">
    <property type="entry name" value="RtcB_euk"/>
</dbReference>
<keyword evidence="14" id="KW-0472">Membrane</keyword>
<evidence type="ECO:0000256" key="2">
    <source>
        <dbReference type="ARBA" id="ARBA00022598"/>
    </source>
</evidence>
<feature type="binding site" evidence="10">
    <location>
        <position position="122"/>
    </location>
    <ligand>
        <name>Mn(2+)</name>
        <dbReference type="ChEBI" id="CHEBI:29035"/>
        <label>1</label>
    </ligand>
</feature>
<feature type="transmembrane region" description="Helical" evidence="14">
    <location>
        <begin position="679"/>
        <end position="695"/>
    </location>
</feature>
<feature type="binding site" evidence="10 12">
    <location>
        <begin position="226"/>
        <end position="230"/>
    </location>
    <ligand>
        <name>GMP</name>
        <dbReference type="ChEBI" id="CHEBI:58115"/>
    </ligand>
</feature>
<feature type="binding site" evidence="10">
    <location>
        <position position="122"/>
    </location>
    <ligand>
        <name>Mn(2+)</name>
        <dbReference type="ChEBI" id="CHEBI:29035"/>
        <label>2</label>
    </ligand>
</feature>
<keyword evidence="7 10" id="KW-0464">Manganese</keyword>
<dbReference type="GO" id="GO:0003972">
    <property type="term" value="F:RNA ligase (ATP) activity"/>
    <property type="evidence" value="ECO:0007669"/>
    <property type="project" value="TreeGrafter"/>
</dbReference>
<keyword evidence="6 10" id="KW-0342">GTP-binding</keyword>
<dbReference type="GO" id="GO:0170057">
    <property type="term" value="F:RNA ligase (GTP) activity"/>
    <property type="evidence" value="ECO:0007669"/>
    <property type="project" value="UniProtKB-EC"/>
</dbReference>
<dbReference type="PROSITE" id="PS01288">
    <property type="entry name" value="UPF0027"/>
    <property type="match status" value="1"/>
</dbReference>